<accession>A0A3P7IDE6</accession>
<evidence type="ECO:0000313" key="2">
    <source>
        <dbReference type="Proteomes" id="UP000270094"/>
    </source>
</evidence>
<dbReference type="EMBL" id="UYYB01001552">
    <property type="protein sequence ID" value="VDM65863.1"/>
    <property type="molecule type" value="Genomic_DNA"/>
</dbReference>
<organism evidence="1 2">
    <name type="scientific">Strongylus vulgaris</name>
    <name type="common">Blood worm</name>
    <dbReference type="NCBI Taxonomy" id="40348"/>
    <lineage>
        <taxon>Eukaryota</taxon>
        <taxon>Metazoa</taxon>
        <taxon>Ecdysozoa</taxon>
        <taxon>Nematoda</taxon>
        <taxon>Chromadorea</taxon>
        <taxon>Rhabditida</taxon>
        <taxon>Rhabditina</taxon>
        <taxon>Rhabditomorpha</taxon>
        <taxon>Strongyloidea</taxon>
        <taxon>Strongylidae</taxon>
        <taxon>Strongylus</taxon>
    </lineage>
</organism>
<name>A0A3P7IDE6_STRVU</name>
<proteinExistence type="predicted"/>
<dbReference type="Proteomes" id="UP000270094">
    <property type="component" value="Unassembled WGS sequence"/>
</dbReference>
<sequence>MATTLECILGRRHAMDAYELNPVNVPILKILCSTTGRLAEESGLKEKINLGFEFKKYLDQAVALDPFSFELLHMRGRFEYQVCPALNLFSGKGFIERLHAEQLRPGVTENRLYIGRVLHAKGDYITAKKWLTQILLASRVVSQKRIEMKANPFGYILSIRVANFCDNAACAKCEEDESVEREHISAARELLLNRVYQK</sequence>
<reference evidence="1 2" key="1">
    <citation type="submission" date="2018-11" db="EMBL/GenBank/DDBJ databases">
        <authorList>
            <consortium name="Pathogen Informatics"/>
        </authorList>
    </citation>
    <scope>NUCLEOTIDE SEQUENCE [LARGE SCALE GENOMIC DNA]</scope>
</reference>
<gene>
    <name evidence="1" type="ORF">SVUK_LOCUS861</name>
</gene>
<protein>
    <submittedName>
        <fullName evidence="1">Uncharacterized protein</fullName>
    </submittedName>
</protein>
<dbReference type="OrthoDB" id="512473at2759"/>
<evidence type="ECO:0000313" key="1">
    <source>
        <dbReference type="EMBL" id="VDM65863.1"/>
    </source>
</evidence>
<dbReference type="AlphaFoldDB" id="A0A3P7IDE6"/>
<keyword evidence="2" id="KW-1185">Reference proteome</keyword>